<dbReference type="InterPro" id="IPR005828">
    <property type="entry name" value="MFS_sugar_transport-like"/>
</dbReference>
<evidence type="ECO:0000256" key="9">
    <source>
        <dbReference type="SAM" id="Phobius"/>
    </source>
</evidence>
<dbReference type="PRINTS" id="PR00171">
    <property type="entry name" value="SUGRTRNSPORT"/>
</dbReference>
<evidence type="ECO:0000313" key="11">
    <source>
        <dbReference type="EMBL" id="KAL1594711.1"/>
    </source>
</evidence>
<evidence type="ECO:0000256" key="1">
    <source>
        <dbReference type="ARBA" id="ARBA00004141"/>
    </source>
</evidence>
<keyword evidence="5 9" id="KW-1133">Transmembrane helix</keyword>
<sequence>MFALNNRGLLDGKLTGRTLTNTVCLAASSGFFLLGYDQGVMSGIITEPEFLRQFPAMEPMNKSGAIQALVVAIYEIGCLIGAGGIIAFGDKLGRRRSVIIGACIMLVGAAIQTASFGIAQLIVGRIVTGVGNGMNTSTIPVWQSEMAPPKIRGFLVLFEGALITAGIMLAYWLNYGFWFVTQYGSFQWRFPIAFQAVFGVILILLVWLCPESPRWLLKHGEEEDAGIIMGYMHETDPRDPEVQEEIKEINELNAQSSGKLSWKELFTNGKDMNLWRFSCACGSQAMQQITGINLVTYYATTVFESSLQFDGKLSRFMTAWLGTEYFIAACLALFLVDRFGRRSLMMFGAGGLALSLLIIGISLSQATDSNRKPAIAATVFIFVYDTAFAIGWLGVTWLYPAEITPIRIRTETNGFSTCSNWLFNYAVVQLAPIMINRIAWKTYFVFFCFNIVFIPIIYFYFPEPNGHKLEVLDAIFHEAHEKGENPVFTEKRWRKHGWHKASEAQAHVGEDGTLPGVADEKDRQRSVDAEGRHIEDLDKEKDGSN</sequence>
<evidence type="ECO:0000256" key="2">
    <source>
        <dbReference type="ARBA" id="ARBA00010992"/>
    </source>
</evidence>
<dbReference type="NCBIfam" id="TIGR00879">
    <property type="entry name" value="SP"/>
    <property type="match status" value="1"/>
</dbReference>
<evidence type="ECO:0000259" key="10">
    <source>
        <dbReference type="PROSITE" id="PS50850"/>
    </source>
</evidence>
<proteinExistence type="inferred from homology"/>
<feature type="transmembrane region" description="Helical" evidence="9">
    <location>
        <begin position="375"/>
        <end position="399"/>
    </location>
</feature>
<dbReference type="Proteomes" id="UP001521222">
    <property type="component" value="Unassembled WGS sequence"/>
</dbReference>
<evidence type="ECO:0000256" key="7">
    <source>
        <dbReference type="RuleBase" id="RU003346"/>
    </source>
</evidence>
<feature type="region of interest" description="Disordered" evidence="8">
    <location>
        <begin position="501"/>
        <end position="545"/>
    </location>
</feature>
<dbReference type="PROSITE" id="PS00216">
    <property type="entry name" value="SUGAR_TRANSPORT_1"/>
    <property type="match status" value="1"/>
</dbReference>
<organism evidence="11 12">
    <name type="scientific">Nothophoma quercina</name>
    <dbReference type="NCBI Taxonomy" id="749835"/>
    <lineage>
        <taxon>Eukaryota</taxon>
        <taxon>Fungi</taxon>
        <taxon>Dikarya</taxon>
        <taxon>Ascomycota</taxon>
        <taxon>Pezizomycotina</taxon>
        <taxon>Dothideomycetes</taxon>
        <taxon>Pleosporomycetidae</taxon>
        <taxon>Pleosporales</taxon>
        <taxon>Pleosporineae</taxon>
        <taxon>Didymellaceae</taxon>
        <taxon>Nothophoma</taxon>
    </lineage>
</organism>
<comment type="subcellular location">
    <subcellularLocation>
        <location evidence="1">Membrane</location>
        <topology evidence="1">Multi-pass membrane protein</topology>
    </subcellularLocation>
</comment>
<gene>
    <name evidence="11" type="ORF">SLS59_008761</name>
</gene>
<comment type="similarity">
    <text evidence="2 7">Belongs to the major facilitator superfamily. Sugar transporter (TC 2.A.1.1) family.</text>
</comment>
<feature type="transmembrane region" description="Helical" evidence="9">
    <location>
        <begin position="98"/>
        <end position="123"/>
    </location>
</feature>
<feature type="transmembrane region" description="Helical" evidence="9">
    <location>
        <begin position="154"/>
        <end position="178"/>
    </location>
</feature>
<evidence type="ECO:0000256" key="5">
    <source>
        <dbReference type="ARBA" id="ARBA00022989"/>
    </source>
</evidence>
<evidence type="ECO:0000256" key="8">
    <source>
        <dbReference type="SAM" id="MobiDB-lite"/>
    </source>
</evidence>
<dbReference type="InterPro" id="IPR003663">
    <property type="entry name" value="Sugar/inositol_transpt"/>
</dbReference>
<feature type="transmembrane region" description="Helical" evidence="9">
    <location>
        <begin position="343"/>
        <end position="363"/>
    </location>
</feature>
<feature type="compositionally biased region" description="Basic and acidic residues" evidence="8">
    <location>
        <begin position="518"/>
        <end position="545"/>
    </location>
</feature>
<dbReference type="PANTHER" id="PTHR48022:SF68">
    <property type="entry name" value="MAJOR FACILITATOR SUPERFAMILY (MFS) PROFILE DOMAIN-CONTAINING PROTEIN-RELATED"/>
    <property type="match status" value="1"/>
</dbReference>
<keyword evidence="6 9" id="KW-0472">Membrane</keyword>
<dbReference type="PANTHER" id="PTHR48022">
    <property type="entry name" value="PLASTIDIC GLUCOSE TRANSPORTER 4"/>
    <property type="match status" value="1"/>
</dbReference>
<protein>
    <recommendedName>
        <fullName evidence="10">Major facilitator superfamily (MFS) profile domain-containing protein</fullName>
    </recommendedName>
</protein>
<feature type="transmembrane region" description="Helical" evidence="9">
    <location>
        <begin position="190"/>
        <end position="208"/>
    </location>
</feature>
<dbReference type="InterPro" id="IPR050360">
    <property type="entry name" value="MFS_Sugar_Transporters"/>
</dbReference>
<evidence type="ECO:0000313" key="12">
    <source>
        <dbReference type="Proteomes" id="UP001521222"/>
    </source>
</evidence>
<dbReference type="Gene3D" id="1.20.1250.20">
    <property type="entry name" value="MFS general substrate transporter like domains"/>
    <property type="match status" value="1"/>
</dbReference>
<feature type="transmembrane region" description="Helical" evidence="9">
    <location>
        <begin position="317"/>
        <end position="336"/>
    </location>
</feature>
<feature type="transmembrane region" description="Helical" evidence="9">
    <location>
        <begin position="65"/>
        <end position="86"/>
    </location>
</feature>
<evidence type="ECO:0000256" key="3">
    <source>
        <dbReference type="ARBA" id="ARBA00022448"/>
    </source>
</evidence>
<reference evidence="11 12" key="1">
    <citation type="submission" date="2024-02" db="EMBL/GenBank/DDBJ databases">
        <title>De novo assembly and annotation of 12 fungi associated with fruit tree decline syndrome in Ontario, Canada.</title>
        <authorList>
            <person name="Sulman M."/>
            <person name="Ellouze W."/>
            <person name="Ilyukhin E."/>
        </authorList>
    </citation>
    <scope>NUCLEOTIDE SEQUENCE [LARGE SCALE GENOMIC DNA]</scope>
    <source>
        <strain evidence="11 12">M97-236</strain>
    </source>
</reference>
<keyword evidence="3 7" id="KW-0813">Transport</keyword>
<name>A0ABR3QRC6_9PLEO</name>
<dbReference type="Pfam" id="PF00083">
    <property type="entry name" value="Sugar_tr"/>
    <property type="match status" value="1"/>
</dbReference>
<dbReference type="PROSITE" id="PS50850">
    <property type="entry name" value="MFS"/>
    <property type="match status" value="1"/>
</dbReference>
<dbReference type="EMBL" id="JAKIXB020000035">
    <property type="protein sequence ID" value="KAL1594711.1"/>
    <property type="molecule type" value="Genomic_DNA"/>
</dbReference>
<feature type="domain" description="Major facilitator superfamily (MFS) profile" evidence="10">
    <location>
        <begin position="23"/>
        <end position="465"/>
    </location>
</feature>
<comment type="caution">
    <text evidence="11">The sequence shown here is derived from an EMBL/GenBank/DDBJ whole genome shotgun (WGS) entry which is preliminary data.</text>
</comment>
<feature type="transmembrane region" description="Helical" evidence="9">
    <location>
        <begin position="443"/>
        <end position="461"/>
    </location>
</feature>
<dbReference type="InterPro" id="IPR005829">
    <property type="entry name" value="Sugar_transporter_CS"/>
</dbReference>
<evidence type="ECO:0000256" key="6">
    <source>
        <dbReference type="ARBA" id="ARBA00023136"/>
    </source>
</evidence>
<evidence type="ECO:0000256" key="4">
    <source>
        <dbReference type="ARBA" id="ARBA00022692"/>
    </source>
</evidence>
<dbReference type="InterPro" id="IPR036259">
    <property type="entry name" value="MFS_trans_sf"/>
</dbReference>
<dbReference type="InterPro" id="IPR020846">
    <property type="entry name" value="MFS_dom"/>
</dbReference>
<keyword evidence="12" id="KW-1185">Reference proteome</keyword>
<dbReference type="SUPFAM" id="SSF103473">
    <property type="entry name" value="MFS general substrate transporter"/>
    <property type="match status" value="1"/>
</dbReference>
<keyword evidence="4 9" id="KW-0812">Transmembrane</keyword>
<accession>A0ABR3QRC6</accession>